<reference evidence="1 2" key="2">
    <citation type="submission" date="2016-03" db="EMBL/GenBank/DDBJ databases">
        <title>New uncultured bacterium of the family Gallionellaceae from acid mine drainage: description and reconstruction of genome based on metagenomic analysis of microbial community.</title>
        <authorList>
            <person name="Kadnikov V."/>
            <person name="Ivasenko D."/>
            <person name="Beletsky A."/>
            <person name="Mardanov A."/>
            <person name="Danilova E."/>
            <person name="Pimenov N."/>
            <person name="Karnachuk O."/>
            <person name="Ravin N."/>
        </authorList>
    </citation>
    <scope>NUCLEOTIDE SEQUENCE [LARGE SCALE GENOMIC DNA]</scope>
    <source>
        <strain evidence="1">ShG14-8</strain>
    </source>
</reference>
<evidence type="ECO:0000313" key="1">
    <source>
        <dbReference type="EMBL" id="KXS32377.1"/>
    </source>
</evidence>
<dbReference type="AlphaFoldDB" id="A0A139BTT7"/>
<dbReference type="Proteomes" id="UP000070578">
    <property type="component" value="Unassembled WGS sequence"/>
</dbReference>
<protein>
    <submittedName>
        <fullName evidence="1">Uncharacterized protein</fullName>
    </submittedName>
</protein>
<gene>
    <name evidence="1" type="ORF">AWT59_1525</name>
</gene>
<proteinExistence type="predicted"/>
<evidence type="ECO:0000313" key="2">
    <source>
        <dbReference type="Proteomes" id="UP000070578"/>
    </source>
</evidence>
<dbReference type="EMBL" id="LSLI01000032">
    <property type="protein sequence ID" value="KXS32377.1"/>
    <property type="molecule type" value="Genomic_DNA"/>
</dbReference>
<name>A0A139BTT7_9PROT</name>
<reference evidence="1 2" key="1">
    <citation type="submission" date="2016-02" db="EMBL/GenBank/DDBJ databases">
        <authorList>
            <person name="Wen L."/>
            <person name="He K."/>
            <person name="Yang H."/>
        </authorList>
    </citation>
    <scope>NUCLEOTIDE SEQUENCE [LARGE SCALE GENOMIC DNA]</scope>
    <source>
        <strain evidence="1">ShG14-8</strain>
    </source>
</reference>
<sequence length="34" mass="4181">MCNEYEPDYSSDNKYYRSGNEYLLQHFHIFSLSE</sequence>
<accession>A0A139BTT7</accession>
<comment type="caution">
    <text evidence="1">The sequence shown here is derived from an EMBL/GenBank/DDBJ whole genome shotgun (WGS) entry which is preliminary data.</text>
</comment>
<organism evidence="1 2">
    <name type="scientific">Candidatus Gallionella acididurans</name>
    <dbReference type="NCBI Taxonomy" id="1796491"/>
    <lineage>
        <taxon>Bacteria</taxon>
        <taxon>Pseudomonadati</taxon>
        <taxon>Pseudomonadota</taxon>
        <taxon>Betaproteobacteria</taxon>
        <taxon>Nitrosomonadales</taxon>
        <taxon>Gallionellaceae</taxon>
        <taxon>Gallionella</taxon>
    </lineage>
</organism>